<dbReference type="EMBL" id="CAKXAJ010010874">
    <property type="protein sequence ID" value="CAH2211684.1"/>
    <property type="molecule type" value="Genomic_DNA"/>
</dbReference>
<feature type="non-terminal residue" evidence="1">
    <location>
        <position position="38"/>
    </location>
</feature>
<evidence type="ECO:0000313" key="2">
    <source>
        <dbReference type="Proteomes" id="UP000838756"/>
    </source>
</evidence>
<organism evidence="1 2">
    <name type="scientific">Pararge aegeria aegeria</name>
    <dbReference type="NCBI Taxonomy" id="348720"/>
    <lineage>
        <taxon>Eukaryota</taxon>
        <taxon>Metazoa</taxon>
        <taxon>Ecdysozoa</taxon>
        <taxon>Arthropoda</taxon>
        <taxon>Hexapoda</taxon>
        <taxon>Insecta</taxon>
        <taxon>Pterygota</taxon>
        <taxon>Neoptera</taxon>
        <taxon>Endopterygota</taxon>
        <taxon>Lepidoptera</taxon>
        <taxon>Glossata</taxon>
        <taxon>Ditrysia</taxon>
        <taxon>Papilionoidea</taxon>
        <taxon>Nymphalidae</taxon>
        <taxon>Satyrinae</taxon>
        <taxon>Satyrini</taxon>
        <taxon>Parargina</taxon>
        <taxon>Pararge</taxon>
    </lineage>
</organism>
<keyword evidence="2" id="KW-1185">Reference proteome</keyword>
<dbReference type="Proteomes" id="UP000838756">
    <property type="component" value="Unassembled WGS sequence"/>
</dbReference>
<dbReference type="AlphaFoldDB" id="A0A8S4QN89"/>
<name>A0A8S4QN89_9NEOP</name>
<proteinExistence type="predicted"/>
<dbReference type="OrthoDB" id="7399240at2759"/>
<sequence length="38" mass="4543">MPSTKDIDPKHSYADEKFEKLMEYTSYMNARIKEPHNP</sequence>
<evidence type="ECO:0000313" key="1">
    <source>
        <dbReference type="EMBL" id="CAH2211684.1"/>
    </source>
</evidence>
<accession>A0A8S4QN89</accession>
<gene>
    <name evidence="1" type="primary">jg328</name>
    <name evidence="1" type="ORF">PAEG_LOCUS3395</name>
</gene>
<comment type="caution">
    <text evidence="1">The sequence shown here is derived from an EMBL/GenBank/DDBJ whole genome shotgun (WGS) entry which is preliminary data.</text>
</comment>
<protein>
    <submittedName>
        <fullName evidence="1">Jg328 protein</fullName>
    </submittedName>
</protein>
<reference evidence="1" key="1">
    <citation type="submission" date="2022-03" db="EMBL/GenBank/DDBJ databases">
        <authorList>
            <person name="Lindestad O."/>
        </authorList>
    </citation>
    <scope>NUCLEOTIDE SEQUENCE</scope>
</reference>